<dbReference type="Pfam" id="PF07883">
    <property type="entry name" value="Cupin_2"/>
    <property type="match status" value="1"/>
</dbReference>
<keyword evidence="3" id="KW-1185">Reference proteome</keyword>
<feature type="domain" description="Cupin type-2" evidence="1">
    <location>
        <begin position="40"/>
        <end position="107"/>
    </location>
</feature>
<dbReference type="InterPro" id="IPR014710">
    <property type="entry name" value="RmlC-like_jellyroll"/>
</dbReference>
<dbReference type="InterPro" id="IPR011051">
    <property type="entry name" value="RmlC_Cupin_sf"/>
</dbReference>
<accession>A0A915YBE8</accession>
<dbReference type="Proteomes" id="UP001060919">
    <property type="component" value="Chromosome"/>
</dbReference>
<dbReference type="InterPro" id="IPR052044">
    <property type="entry name" value="PKS_Associated_Protein"/>
</dbReference>
<sequence>MFHKKLAQAPEFVAGDHTKLRELMHPLQDHLKIGYSLAHAKVEVGKASLPHRLKSSETYYILEGKGEMYIDDTSLEVGKDDVFLVPANASQYIKNTGDIDLVFLCIVEPYWQEDEEDIF</sequence>
<dbReference type="InterPro" id="IPR013096">
    <property type="entry name" value="Cupin_2"/>
</dbReference>
<dbReference type="EMBL" id="AP026867">
    <property type="protein sequence ID" value="BDS09983.1"/>
    <property type="molecule type" value="Genomic_DNA"/>
</dbReference>
<dbReference type="KEGG" id="aup:AsAng_0006880"/>
<proteinExistence type="predicted"/>
<organism evidence="2 3">
    <name type="scientific">Aureispira anguillae</name>
    <dbReference type="NCBI Taxonomy" id="2864201"/>
    <lineage>
        <taxon>Bacteria</taxon>
        <taxon>Pseudomonadati</taxon>
        <taxon>Bacteroidota</taxon>
        <taxon>Saprospiria</taxon>
        <taxon>Saprospirales</taxon>
        <taxon>Saprospiraceae</taxon>
        <taxon>Aureispira</taxon>
    </lineage>
</organism>
<evidence type="ECO:0000259" key="1">
    <source>
        <dbReference type="Pfam" id="PF07883"/>
    </source>
</evidence>
<evidence type="ECO:0000313" key="3">
    <source>
        <dbReference type="Proteomes" id="UP001060919"/>
    </source>
</evidence>
<gene>
    <name evidence="2" type="ORF">AsAng_0006880</name>
</gene>
<dbReference type="CDD" id="cd02214">
    <property type="entry name" value="cupin_MJ1618"/>
    <property type="match status" value="1"/>
</dbReference>
<name>A0A915YBE8_9BACT</name>
<dbReference type="Gene3D" id="2.60.120.10">
    <property type="entry name" value="Jelly Rolls"/>
    <property type="match status" value="1"/>
</dbReference>
<dbReference type="SUPFAM" id="SSF51182">
    <property type="entry name" value="RmlC-like cupins"/>
    <property type="match status" value="1"/>
</dbReference>
<evidence type="ECO:0000313" key="2">
    <source>
        <dbReference type="EMBL" id="BDS09983.1"/>
    </source>
</evidence>
<dbReference type="PANTHER" id="PTHR36114:SF1">
    <property type="entry name" value="16.7 KDA PROTEIN IN WHIE LOCUS"/>
    <property type="match status" value="1"/>
</dbReference>
<protein>
    <submittedName>
        <fullName evidence="2">Cupin domain-containing protein</fullName>
    </submittedName>
</protein>
<dbReference type="AlphaFoldDB" id="A0A915YBE8"/>
<dbReference type="RefSeq" id="WP_264791328.1">
    <property type="nucleotide sequence ID" value="NZ_AP026867.1"/>
</dbReference>
<dbReference type="PANTHER" id="PTHR36114">
    <property type="entry name" value="16.7 KDA PROTEIN IN WHIE LOCUS"/>
    <property type="match status" value="1"/>
</dbReference>
<reference evidence="2" key="1">
    <citation type="submission" date="2022-09" db="EMBL/GenBank/DDBJ databases">
        <title>Aureispira anguillicida sp. nov., isolated from Leptocephalus of Japanese eel Anguilla japonica.</title>
        <authorList>
            <person name="Yuasa K."/>
            <person name="Mekata T."/>
            <person name="Ikunari K."/>
        </authorList>
    </citation>
    <scope>NUCLEOTIDE SEQUENCE</scope>
    <source>
        <strain evidence="2">EL160426</strain>
    </source>
</reference>